<evidence type="ECO:0000256" key="2">
    <source>
        <dbReference type="ARBA" id="ARBA00007656"/>
    </source>
</evidence>
<gene>
    <name evidence="11" type="ORF">GGR24_000018</name>
</gene>
<evidence type="ECO:0000256" key="4">
    <source>
        <dbReference type="ARBA" id="ARBA00018370"/>
    </source>
</evidence>
<sequence length="316" mass="33615">MSATVVIDRRSEPVMPSSCGSGCGCASASKPAVQPPPEGKVSVNGVEIEAEAIAREIQNHPAGDGAAAWRSAAQALVLRELMLQAARAAGLDPRPEKDHAGRLETEEEALIRAILDLAPEPQKAGDAECRRYYDANPHRFRMPSLIEASHILLEPGSGDPDGWEKAEREARALAAELGDDAADFAAAARAFSACPTSRQDGSLGQVRPGELVAEIQSVLEQLPEQTTSRAPVRSRFGWHVLRHHRSIPGKTLPYEMAAGKIAEMLDARAWMMSVAAYVLQLAREADIEGVVLDPDSMAVASPPPPRATGGPMSASL</sequence>
<dbReference type="SUPFAM" id="SSF54534">
    <property type="entry name" value="FKBP-like"/>
    <property type="match status" value="1"/>
</dbReference>
<dbReference type="PANTHER" id="PTHR47245">
    <property type="entry name" value="PEPTIDYLPROLYL ISOMERASE"/>
    <property type="match status" value="1"/>
</dbReference>
<evidence type="ECO:0000259" key="10">
    <source>
        <dbReference type="PROSITE" id="PS50198"/>
    </source>
</evidence>
<evidence type="ECO:0000256" key="8">
    <source>
        <dbReference type="PROSITE-ProRule" id="PRU00278"/>
    </source>
</evidence>
<evidence type="ECO:0000256" key="5">
    <source>
        <dbReference type="ARBA" id="ARBA00023110"/>
    </source>
</evidence>
<dbReference type="RefSeq" id="WP_183393273.1">
    <property type="nucleotide sequence ID" value="NZ_JACIDR010000001.1"/>
</dbReference>
<keyword evidence="12" id="KW-1185">Reference proteome</keyword>
<dbReference type="Proteomes" id="UP000528964">
    <property type="component" value="Unassembled WGS sequence"/>
</dbReference>
<dbReference type="AlphaFoldDB" id="A0A7W6CYZ8"/>
<dbReference type="PROSITE" id="PS50198">
    <property type="entry name" value="PPIC_PPIASE_2"/>
    <property type="match status" value="1"/>
</dbReference>
<organism evidence="11 12">
    <name type="scientific">Hansschlegelia beijingensis</name>
    <dbReference type="NCBI Taxonomy" id="1133344"/>
    <lineage>
        <taxon>Bacteria</taxon>
        <taxon>Pseudomonadati</taxon>
        <taxon>Pseudomonadota</taxon>
        <taxon>Alphaproteobacteria</taxon>
        <taxon>Hyphomicrobiales</taxon>
        <taxon>Methylopilaceae</taxon>
        <taxon>Hansschlegelia</taxon>
    </lineage>
</organism>
<dbReference type="EC" id="5.2.1.8" evidence="3"/>
<dbReference type="InterPro" id="IPR050245">
    <property type="entry name" value="PrsA_foldase"/>
</dbReference>
<comment type="catalytic activity">
    <reaction evidence="1">
        <text>[protein]-peptidylproline (omega=180) = [protein]-peptidylproline (omega=0)</text>
        <dbReference type="Rhea" id="RHEA:16237"/>
        <dbReference type="Rhea" id="RHEA-COMP:10747"/>
        <dbReference type="Rhea" id="RHEA-COMP:10748"/>
        <dbReference type="ChEBI" id="CHEBI:83833"/>
        <dbReference type="ChEBI" id="CHEBI:83834"/>
        <dbReference type="EC" id="5.2.1.8"/>
    </reaction>
</comment>
<dbReference type="InterPro" id="IPR046357">
    <property type="entry name" value="PPIase_dom_sf"/>
</dbReference>
<evidence type="ECO:0000256" key="3">
    <source>
        <dbReference type="ARBA" id="ARBA00013194"/>
    </source>
</evidence>
<dbReference type="Gene3D" id="3.10.50.40">
    <property type="match status" value="1"/>
</dbReference>
<comment type="similarity">
    <text evidence="2">Belongs to the PpiC/parvulin rotamase family.</text>
</comment>
<dbReference type="InterPro" id="IPR027304">
    <property type="entry name" value="Trigger_fact/SurA_dom_sf"/>
</dbReference>
<dbReference type="EMBL" id="JACIDR010000001">
    <property type="protein sequence ID" value="MBB3971385.1"/>
    <property type="molecule type" value="Genomic_DNA"/>
</dbReference>
<name>A0A7W6CYZ8_9HYPH</name>
<protein>
    <recommendedName>
        <fullName evidence="4">Parvulin-like PPIase</fullName>
        <ecNumber evidence="3">5.2.1.8</ecNumber>
    </recommendedName>
    <alternativeName>
        <fullName evidence="6">Peptidyl-prolyl cis-trans isomerase plp</fullName>
    </alternativeName>
    <alternativeName>
        <fullName evidence="7">Rotamase plp</fullName>
    </alternativeName>
</protein>
<dbReference type="InterPro" id="IPR000297">
    <property type="entry name" value="PPIase_PpiC"/>
</dbReference>
<proteinExistence type="inferred from homology"/>
<accession>A0A7W6CYZ8</accession>
<evidence type="ECO:0000313" key="12">
    <source>
        <dbReference type="Proteomes" id="UP000528964"/>
    </source>
</evidence>
<reference evidence="11 12" key="1">
    <citation type="submission" date="2020-08" db="EMBL/GenBank/DDBJ databases">
        <title>Genomic Encyclopedia of Type Strains, Phase IV (KMG-IV): sequencing the most valuable type-strain genomes for metagenomic binning, comparative biology and taxonomic classification.</title>
        <authorList>
            <person name="Goeker M."/>
        </authorList>
    </citation>
    <scope>NUCLEOTIDE SEQUENCE [LARGE SCALE GENOMIC DNA]</scope>
    <source>
        <strain evidence="11 12">DSM 25481</strain>
    </source>
</reference>
<evidence type="ECO:0000256" key="7">
    <source>
        <dbReference type="ARBA" id="ARBA00031484"/>
    </source>
</evidence>
<keyword evidence="8 11" id="KW-0413">Isomerase</keyword>
<evidence type="ECO:0000256" key="6">
    <source>
        <dbReference type="ARBA" id="ARBA00030642"/>
    </source>
</evidence>
<feature type="region of interest" description="Disordered" evidence="9">
    <location>
        <begin position="296"/>
        <end position="316"/>
    </location>
</feature>
<dbReference type="SUPFAM" id="SSF109998">
    <property type="entry name" value="Triger factor/SurA peptide-binding domain-like"/>
    <property type="match status" value="1"/>
</dbReference>
<dbReference type="PANTHER" id="PTHR47245:SF2">
    <property type="entry name" value="PEPTIDYL-PROLYL CIS-TRANS ISOMERASE HP_0175-RELATED"/>
    <property type="match status" value="1"/>
</dbReference>
<feature type="domain" description="PpiC" evidence="10">
    <location>
        <begin position="143"/>
        <end position="245"/>
    </location>
</feature>
<evidence type="ECO:0000313" key="11">
    <source>
        <dbReference type="EMBL" id="MBB3971385.1"/>
    </source>
</evidence>
<dbReference type="Pfam" id="PF00639">
    <property type="entry name" value="Rotamase"/>
    <property type="match status" value="1"/>
</dbReference>
<comment type="caution">
    <text evidence="11">The sequence shown here is derived from an EMBL/GenBank/DDBJ whole genome shotgun (WGS) entry which is preliminary data.</text>
</comment>
<evidence type="ECO:0000256" key="1">
    <source>
        <dbReference type="ARBA" id="ARBA00000971"/>
    </source>
</evidence>
<dbReference type="GO" id="GO:0003755">
    <property type="term" value="F:peptidyl-prolyl cis-trans isomerase activity"/>
    <property type="evidence" value="ECO:0007669"/>
    <property type="project" value="UniProtKB-KW"/>
</dbReference>
<evidence type="ECO:0000256" key="9">
    <source>
        <dbReference type="SAM" id="MobiDB-lite"/>
    </source>
</evidence>
<keyword evidence="5 8" id="KW-0697">Rotamase</keyword>